<dbReference type="STRING" id="1077974.GOEFS_015_00440"/>
<dbReference type="Gene3D" id="1.10.1660.10">
    <property type="match status" value="1"/>
</dbReference>
<keyword evidence="6" id="KW-0235">DNA replication</keyword>
<feature type="domain" description="HTH merR-type" evidence="9">
    <location>
        <begin position="7"/>
        <end position="77"/>
    </location>
</feature>
<dbReference type="PROSITE" id="PS50937">
    <property type="entry name" value="HTH_MERR_2"/>
    <property type="match status" value="1"/>
</dbReference>
<reference evidence="10 11" key="1">
    <citation type="submission" date="2011-12" db="EMBL/GenBank/DDBJ databases">
        <title>Whole genome shotgun sequence of Gordonia effusa NBRC 100432.</title>
        <authorList>
            <person name="Yoshida I."/>
            <person name="Takarada H."/>
            <person name="Hosoyama A."/>
            <person name="Tsuchikane K."/>
            <person name="Katsumata H."/>
            <person name="Yamazaki S."/>
            <person name="Fujita N."/>
        </authorList>
    </citation>
    <scope>NUCLEOTIDE SEQUENCE [LARGE SCALE GENOMIC DNA]</scope>
    <source>
        <strain evidence="10 11">NBRC 100432</strain>
    </source>
</reference>
<dbReference type="CDD" id="cd01107">
    <property type="entry name" value="HTH_BmrR"/>
    <property type="match status" value="1"/>
</dbReference>
<dbReference type="InterPro" id="IPR009061">
    <property type="entry name" value="DNA-bd_dom_put_sf"/>
</dbReference>
<dbReference type="GO" id="GO:0006271">
    <property type="term" value="P:DNA strand elongation involved in DNA replication"/>
    <property type="evidence" value="ECO:0007669"/>
    <property type="project" value="TreeGrafter"/>
</dbReference>
<evidence type="ECO:0000256" key="5">
    <source>
        <dbReference type="ARBA" id="ARBA00022695"/>
    </source>
</evidence>
<dbReference type="PANTHER" id="PTHR30478">
    <property type="entry name" value="DNA POLYMERASE III SUBUNIT BETA"/>
    <property type="match status" value="1"/>
</dbReference>
<evidence type="ECO:0000256" key="6">
    <source>
        <dbReference type="ARBA" id="ARBA00022705"/>
    </source>
</evidence>
<keyword evidence="5" id="KW-0548">Nucleotidyltransferase</keyword>
<dbReference type="GO" id="GO:0003677">
    <property type="term" value="F:DNA binding"/>
    <property type="evidence" value="ECO:0007669"/>
    <property type="project" value="UniProtKB-KW"/>
</dbReference>
<organism evidence="10 11">
    <name type="scientific">Gordonia effusa NBRC 100432</name>
    <dbReference type="NCBI Taxonomy" id="1077974"/>
    <lineage>
        <taxon>Bacteria</taxon>
        <taxon>Bacillati</taxon>
        <taxon>Actinomycetota</taxon>
        <taxon>Actinomycetes</taxon>
        <taxon>Mycobacteriales</taxon>
        <taxon>Gordoniaceae</taxon>
        <taxon>Gordonia</taxon>
    </lineage>
</organism>
<dbReference type="SUPFAM" id="SSF46955">
    <property type="entry name" value="Putative DNA-binding domain"/>
    <property type="match status" value="1"/>
</dbReference>
<dbReference type="PANTHER" id="PTHR30478:SF0">
    <property type="entry name" value="BETA SLIDING CLAMP"/>
    <property type="match status" value="1"/>
</dbReference>
<name>H0QVH0_9ACTN</name>
<dbReference type="InterPro" id="IPR001001">
    <property type="entry name" value="DNA_polIII_beta"/>
</dbReference>
<dbReference type="Pfam" id="PF13411">
    <property type="entry name" value="MerR_1"/>
    <property type="match status" value="1"/>
</dbReference>
<dbReference type="PROSITE" id="PS00552">
    <property type="entry name" value="HTH_MERR_1"/>
    <property type="match status" value="1"/>
</dbReference>
<dbReference type="eggNOG" id="COG0592">
    <property type="taxonomic scope" value="Bacteria"/>
</dbReference>
<dbReference type="Pfam" id="PF02767">
    <property type="entry name" value="DNA_pol3_beta_2"/>
    <property type="match status" value="1"/>
</dbReference>
<dbReference type="AlphaFoldDB" id="H0QVH0"/>
<keyword evidence="3" id="KW-0963">Cytoplasm</keyword>
<evidence type="ECO:0000256" key="1">
    <source>
        <dbReference type="ARBA" id="ARBA00004496"/>
    </source>
</evidence>
<dbReference type="SMART" id="SM00422">
    <property type="entry name" value="HTH_MERR"/>
    <property type="match status" value="1"/>
</dbReference>
<dbReference type="InterPro" id="IPR022637">
    <property type="entry name" value="DNA_polIII_beta_cen"/>
</dbReference>
<evidence type="ECO:0000259" key="9">
    <source>
        <dbReference type="PROSITE" id="PS50937"/>
    </source>
</evidence>
<gene>
    <name evidence="10" type="ORF">GOEFS_015_00440</name>
</gene>
<proteinExistence type="inferred from homology"/>
<evidence type="ECO:0000256" key="8">
    <source>
        <dbReference type="ARBA" id="ARBA00023125"/>
    </source>
</evidence>
<comment type="similarity">
    <text evidence="2">Belongs to the beta sliding clamp family.</text>
</comment>
<dbReference type="InterPro" id="IPR046938">
    <property type="entry name" value="DNA_clamp_sf"/>
</dbReference>
<protein>
    <submittedName>
        <fullName evidence="10">Putative MerR family transcriptional regulator</fullName>
    </submittedName>
</protein>
<dbReference type="SMART" id="SM00480">
    <property type="entry name" value="POL3Bc"/>
    <property type="match status" value="1"/>
</dbReference>
<evidence type="ECO:0000313" key="11">
    <source>
        <dbReference type="Proteomes" id="UP000035034"/>
    </source>
</evidence>
<dbReference type="Proteomes" id="UP000035034">
    <property type="component" value="Unassembled WGS sequence"/>
</dbReference>
<sequence>MRMTPDHLTIGTFARLTGLTPSALRFYDDSGLLTPADVDESSGYRYYSPEQVPTAQLIRQLRETGMSLGDIRAILDDPDPAGTTRRIDDHLAELARRLSDATAAAAQIKSSVGCDVASQRVASISGPLFAAACDQVLPATIVNPELPVLDSVYMEIVGDELTLTATDRFRLASRSLALQQSTEPDWSAVAPTSSIRALADWARRQHRISLRRGEAEIVAQGDLETRHFPILDIAFPDYRLMLRSLPAATTRVVVSRKALLDLLERSERQIRVAIDSTELSVGDDTISAAVTGQPITLGFDVTVLHPTIATAIGDDVLLDISAEDQPVQVRSADDGGLVTLAMPVRLDG</sequence>
<keyword evidence="7" id="KW-0239">DNA-directed DNA polymerase</keyword>
<dbReference type="InterPro" id="IPR000551">
    <property type="entry name" value="MerR-type_HTH_dom"/>
</dbReference>
<evidence type="ECO:0000313" key="10">
    <source>
        <dbReference type="EMBL" id="GAB16847.1"/>
    </source>
</evidence>
<dbReference type="CDD" id="cd00140">
    <property type="entry name" value="beta_clamp"/>
    <property type="match status" value="1"/>
</dbReference>
<accession>H0QVH0</accession>
<comment type="subcellular location">
    <subcellularLocation>
        <location evidence="1">Cytoplasm</location>
    </subcellularLocation>
</comment>
<evidence type="ECO:0000256" key="2">
    <source>
        <dbReference type="ARBA" id="ARBA00010752"/>
    </source>
</evidence>
<keyword evidence="8" id="KW-0238">DNA-binding</keyword>
<comment type="caution">
    <text evidence="10">The sequence shown here is derived from an EMBL/GenBank/DDBJ whole genome shotgun (WGS) entry which is preliminary data.</text>
</comment>
<evidence type="ECO:0000256" key="3">
    <source>
        <dbReference type="ARBA" id="ARBA00022490"/>
    </source>
</evidence>
<keyword evidence="4" id="KW-0808">Transferase</keyword>
<dbReference type="GO" id="GO:0005737">
    <property type="term" value="C:cytoplasm"/>
    <property type="evidence" value="ECO:0007669"/>
    <property type="project" value="UniProtKB-SubCell"/>
</dbReference>
<dbReference type="EMBL" id="BAEH01000015">
    <property type="protein sequence ID" value="GAB16847.1"/>
    <property type="molecule type" value="Genomic_DNA"/>
</dbReference>
<evidence type="ECO:0000256" key="4">
    <source>
        <dbReference type="ARBA" id="ARBA00022679"/>
    </source>
</evidence>
<dbReference type="GO" id="GO:0003887">
    <property type="term" value="F:DNA-directed DNA polymerase activity"/>
    <property type="evidence" value="ECO:0007669"/>
    <property type="project" value="UniProtKB-KW"/>
</dbReference>
<dbReference type="GO" id="GO:0008408">
    <property type="term" value="F:3'-5' exonuclease activity"/>
    <property type="evidence" value="ECO:0007669"/>
    <property type="project" value="InterPro"/>
</dbReference>
<dbReference type="eggNOG" id="COG0789">
    <property type="taxonomic scope" value="Bacteria"/>
</dbReference>
<dbReference type="GO" id="GO:0009360">
    <property type="term" value="C:DNA polymerase III complex"/>
    <property type="evidence" value="ECO:0007669"/>
    <property type="project" value="InterPro"/>
</dbReference>
<keyword evidence="11" id="KW-1185">Reference proteome</keyword>
<dbReference type="GO" id="GO:0006355">
    <property type="term" value="P:regulation of DNA-templated transcription"/>
    <property type="evidence" value="ECO:0007669"/>
    <property type="project" value="InterPro"/>
</dbReference>
<evidence type="ECO:0000256" key="7">
    <source>
        <dbReference type="ARBA" id="ARBA00022932"/>
    </source>
</evidence>
<dbReference type="SUPFAM" id="SSF55979">
    <property type="entry name" value="DNA clamp"/>
    <property type="match status" value="2"/>
</dbReference>
<dbReference type="Gene3D" id="3.10.150.10">
    <property type="entry name" value="DNA Polymerase III, subunit A, domain 2"/>
    <property type="match status" value="2"/>
</dbReference>